<evidence type="ECO:0000313" key="6">
    <source>
        <dbReference type="EMBL" id="RPD99207.1"/>
    </source>
</evidence>
<dbReference type="RefSeq" id="WP_123801488.1">
    <property type="nucleotide sequence ID" value="NZ_RMVG01000010.1"/>
</dbReference>
<gene>
    <name evidence="6" type="ORF">BBB56_13705</name>
</gene>
<evidence type="ECO:0000256" key="3">
    <source>
        <dbReference type="SAM" id="MobiDB-lite"/>
    </source>
</evidence>
<feature type="transmembrane region" description="Helical" evidence="4">
    <location>
        <begin position="557"/>
        <end position="578"/>
    </location>
</feature>
<keyword evidence="2" id="KW-0175">Coiled coil</keyword>
<protein>
    <submittedName>
        <fullName evidence="6">Phage tail tape measure protein</fullName>
    </submittedName>
</protein>
<dbReference type="AlphaFoldDB" id="A0A3N4NWV2"/>
<dbReference type="OrthoDB" id="8019720at2"/>
<keyword evidence="4" id="KW-1133">Transmembrane helix</keyword>
<organism evidence="6 7">
    <name type="scientific">Candidatus Pantoea deserta</name>
    <dbReference type="NCBI Taxonomy" id="1869313"/>
    <lineage>
        <taxon>Bacteria</taxon>
        <taxon>Pseudomonadati</taxon>
        <taxon>Pseudomonadota</taxon>
        <taxon>Gammaproteobacteria</taxon>
        <taxon>Enterobacterales</taxon>
        <taxon>Erwiniaceae</taxon>
        <taxon>Pantoea</taxon>
    </lineage>
</organism>
<keyword evidence="1" id="KW-1188">Viral release from host cell</keyword>
<proteinExistence type="predicted"/>
<dbReference type="PANTHER" id="PTHR37813">
    <property type="entry name" value="FELS-2 PROPHAGE PROTEIN"/>
    <property type="match status" value="1"/>
</dbReference>
<evidence type="ECO:0000256" key="2">
    <source>
        <dbReference type="SAM" id="Coils"/>
    </source>
</evidence>
<evidence type="ECO:0000259" key="5">
    <source>
        <dbReference type="Pfam" id="PF10145"/>
    </source>
</evidence>
<evidence type="ECO:0000313" key="7">
    <source>
        <dbReference type="Proteomes" id="UP000281332"/>
    </source>
</evidence>
<feature type="transmembrane region" description="Helical" evidence="4">
    <location>
        <begin position="584"/>
        <end position="610"/>
    </location>
</feature>
<evidence type="ECO:0000256" key="1">
    <source>
        <dbReference type="ARBA" id="ARBA00022612"/>
    </source>
</evidence>
<dbReference type="InterPro" id="IPR010090">
    <property type="entry name" value="Phage_tape_meas"/>
</dbReference>
<reference evidence="6 7" key="1">
    <citation type="submission" date="2018-11" db="EMBL/GenBank/DDBJ databases">
        <title>Whole genome sequencing of Pantoea sp. RIT388.</title>
        <authorList>
            <person name="Gan H.M."/>
            <person name="Hudson A.O."/>
        </authorList>
    </citation>
    <scope>NUCLEOTIDE SEQUENCE [LARGE SCALE GENOMIC DNA]</scope>
    <source>
        <strain evidence="6 7">RIT388</strain>
    </source>
</reference>
<dbReference type="EMBL" id="RMVG01000010">
    <property type="protein sequence ID" value="RPD99207.1"/>
    <property type="molecule type" value="Genomic_DNA"/>
</dbReference>
<dbReference type="Pfam" id="PF10145">
    <property type="entry name" value="PhageMin_Tail"/>
    <property type="match status" value="1"/>
</dbReference>
<evidence type="ECO:0000256" key="4">
    <source>
        <dbReference type="SAM" id="Phobius"/>
    </source>
</evidence>
<keyword evidence="4" id="KW-0472">Membrane</keyword>
<sequence>MSEDLKLQALLKAVNQALRPLQRLQNETQSVSDSLADMRRNLAALQAQSAKIDAFRVTSRQLNDTQQKLKEAKTATAALAQTMRSSGQPTAAQSRALEKARQYSVALQSQTQSLRLSMQQQRASLNDAGISTRNLSSEQRRLKTTAAQTSQNLDGQQQRLQRLNQQQERQQQMTERYRKGQALAGKIRSAGAAGLNVAKSSFAAGAALLRPGYDLARTDAVLRARTGLKADSPQAVALEKQARSLSVQTGISAPDIAQTQLDIARAGGSVDDIRAATPVALNMAQVNHQSAEDNAGLLMDTKEAFGLNSGDIAHLGDVLNATLDRTGMKFEALSSAMNSVAPEAKRAGVSVEQTSAMLGLLAKKHITGAAAGEDVGAIVTRLRMPDAERRLAALGVQTRDKNGDTREILPLLQDMQAAFAKKGMGAAEQADVLKKIVGDKAAVSASLLTQGAASGELGSLTTSVQGSDGGTARMALAQQDSLSGDMQKLDAAKAAIGVDLYAPLDATLRTLTQDVTQFLQVMDGWLQANPALASGIATAAAVALTFVGVLGAIGATVWPVVSGISAIMAGVEILGGLFTLAGGAIVSAIGAISLPVVAVVAAIVAGALLIRQYWEPISAFISGVAEGFSAAMGPISAAFAPLQPVFAWVTDKIKAVWNGFTQLLAPITWTQEQLGAAGDMGKNFGNMLAAALKLPSHALDQLINGIDWVLKKLGIVSNKSNELKADLPSDTASDGSGAAIAASGLQAKVSTGNGSYQPVLVSAAGGGAVQQNAYTNNITVNASSGMDAHEMGRVIQQHLAQQQFEKQNRQRSAMRGGFNP</sequence>
<keyword evidence="7" id="KW-1185">Reference proteome</keyword>
<keyword evidence="4" id="KW-0812">Transmembrane</keyword>
<comment type="caution">
    <text evidence="6">The sequence shown here is derived from an EMBL/GenBank/DDBJ whole genome shotgun (WGS) entry which is preliminary data.</text>
</comment>
<dbReference type="Proteomes" id="UP000281332">
    <property type="component" value="Unassembled WGS sequence"/>
</dbReference>
<feature type="transmembrane region" description="Helical" evidence="4">
    <location>
        <begin position="531"/>
        <end position="550"/>
    </location>
</feature>
<feature type="coiled-coil region" evidence="2">
    <location>
        <begin position="21"/>
        <end position="82"/>
    </location>
</feature>
<dbReference type="PANTHER" id="PTHR37813:SF1">
    <property type="entry name" value="FELS-2 PROPHAGE PROTEIN"/>
    <property type="match status" value="1"/>
</dbReference>
<accession>A0A3N4NWV2</accession>
<dbReference type="NCBIfam" id="TIGR01760">
    <property type="entry name" value="tape_meas_TP901"/>
    <property type="match status" value="1"/>
</dbReference>
<feature type="compositionally biased region" description="Polar residues" evidence="3">
    <location>
        <begin position="127"/>
        <end position="137"/>
    </location>
</feature>
<name>A0A3N4NWV2_9GAMM</name>
<feature type="region of interest" description="Disordered" evidence="3">
    <location>
        <begin position="127"/>
        <end position="159"/>
    </location>
</feature>
<feature type="domain" description="Phage tail tape measure protein" evidence="5">
    <location>
        <begin position="239"/>
        <end position="438"/>
    </location>
</feature>